<evidence type="ECO:0000256" key="2">
    <source>
        <dbReference type="SAM" id="MobiDB-lite"/>
    </source>
</evidence>
<feature type="region of interest" description="Disordered" evidence="2">
    <location>
        <begin position="61"/>
        <end position="80"/>
    </location>
</feature>
<organism evidence="5 6">
    <name type="scientific">Spectribacter acetivorans</name>
    <dbReference type="NCBI Taxonomy" id="3075603"/>
    <lineage>
        <taxon>Bacteria</taxon>
        <taxon>Pseudomonadati</taxon>
        <taxon>Pseudomonadota</taxon>
        <taxon>Gammaproteobacteria</taxon>
        <taxon>Salinisphaerales</taxon>
        <taxon>Salinisphaeraceae</taxon>
        <taxon>Spectribacter</taxon>
    </lineage>
</organism>
<feature type="transmembrane region" description="Helical" evidence="3">
    <location>
        <begin position="84"/>
        <end position="101"/>
    </location>
</feature>
<keyword evidence="3" id="KW-1133">Transmembrane helix</keyword>
<evidence type="ECO:0000256" key="1">
    <source>
        <dbReference type="ARBA" id="ARBA00022553"/>
    </source>
</evidence>
<dbReference type="PRINTS" id="PR00050">
    <property type="entry name" value="COLDSHOCK"/>
</dbReference>
<dbReference type="SMART" id="SM00357">
    <property type="entry name" value="CSP"/>
    <property type="match status" value="1"/>
</dbReference>
<evidence type="ECO:0000259" key="4">
    <source>
        <dbReference type="PROSITE" id="PS51857"/>
    </source>
</evidence>
<dbReference type="EMBL" id="JAVRHY010000005">
    <property type="protein sequence ID" value="MDT0618189.1"/>
    <property type="molecule type" value="Genomic_DNA"/>
</dbReference>
<dbReference type="InterPro" id="IPR012340">
    <property type="entry name" value="NA-bd_OB-fold"/>
</dbReference>
<evidence type="ECO:0000313" key="6">
    <source>
        <dbReference type="Proteomes" id="UP001259982"/>
    </source>
</evidence>
<dbReference type="RefSeq" id="WP_311658265.1">
    <property type="nucleotide sequence ID" value="NZ_JAVRHY010000005.1"/>
</dbReference>
<dbReference type="InterPro" id="IPR010718">
    <property type="entry name" value="DUF1294"/>
</dbReference>
<dbReference type="Proteomes" id="UP001259982">
    <property type="component" value="Unassembled WGS sequence"/>
</dbReference>
<feature type="domain" description="CSD" evidence="4">
    <location>
        <begin position="2"/>
        <end position="67"/>
    </location>
</feature>
<dbReference type="InterPro" id="IPR052069">
    <property type="entry name" value="Ca-reg_mRNA-binding_domain"/>
</dbReference>
<name>A0ABU3B6X1_9GAMM</name>
<keyword evidence="3" id="KW-0812">Transmembrane</keyword>
<dbReference type="PANTHER" id="PTHR12962:SF1">
    <property type="entry name" value="COLD SHOCK DOMAIN-CONTAINING PROTEIN CG9705"/>
    <property type="match status" value="1"/>
</dbReference>
<keyword evidence="6" id="KW-1185">Reference proteome</keyword>
<dbReference type="SUPFAM" id="SSF50249">
    <property type="entry name" value="Nucleic acid-binding proteins"/>
    <property type="match status" value="1"/>
</dbReference>
<dbReference type="Pfam" id="PF06961">
    <property type="entry name" value="DUF1294"/>
    <property type="match status" value="1"/>
</dbReference>
<dbReference type="InterPro" id="IPR002059">
    <property type="entry name" value="CSP_DNA-bd"/>
</dbReference>
<accession>A0ABU3B6X1</accession>
<keyword evidence="3" id="KW-0472">Membrane</keyword>
<comment type="caution">
    <text evidence="5">The sequence shown here is derived from an EMBL/GenBank/DDBJ whole genome shotgun (WGS) entry which is preliminary data.</text>
</comment>
<gene>
    <name evidence="5" type="ORF">RM531_06860</name>
</gene>
<evidence type="ECO:0000256" key="3">
    <source>
        <dbReference type="SAM" id="Phobius"/>
    </source>
</evidence>
<evidence type="ECO:0000313" key="5">
    <source>
        <dbReference type="EMBL" id="MDT0618189.1"/>
    </source>
</evidence>
<sequence>MRLQGTITQWNDERGFGFISWHGDESSVFVHVRAFSGRSRRPQVGDIVSYEIAKGRNGKSRAEKVRYSARSRPPQQLEKKPKTGPLPIVFALFFVVFIIFAACLGRISWLVVLAYLSVSVMTFFVYSWDKSSARLGKWRTSESTLHLMALAGGWPGGLAAQRFLRHKSSKQEFQVIFWVTASLNVSAIGYLVWGGNTNIINQLINGIWQNAA</sequence>
<reference evidence="5 6" key="1">
    <citation type="submission" date="2023-09" db="EMBL/GenBank/DDBJ databases">
        <authorList>
            <person name="Rey-Velasco X."/>
        </authorList>
    </citation>
    <scope>NUCLEOTIDE SEQUENCE [LARGE SCALE GENOMIC DNA]</scope>
    <source>
        <strain evidence="5 6">P385</strain>
    </source>
</reference>
<proteinExistence type="predicted"/>
<dbReference type="Pfam" id="PF00313">
    <property type="entry name" value="CSD"/>
    <property type="match status" value="1"/>
</dbReference>
<dbReference type="InterPro" id="IPR011129">
    <property type="entry name" value="CSD"/>
</dbReference>
<feature type="transmembrane region" description="Helical" evidence="3">
    <location>
        <begin position="175"/>
        <end position="193"/>
    </location>
</feature>
<dbReference type="PROSITE" id="PS51857">
    <property type="entry name" value="CSD_2"/>
    <property type="match status" value="1"/>
</dbReference>
<feature type="transmembrane region" description="Helical" evidence="3">
    <location>
        <begin position="107"/>
        <end position="128"/>
    </location>
</feature>
<keyword evidence="1" id="KW-0597">Phosphoprotein</keyword>
<protein>
    <submittedName>
        <fullName evidence="5">Cold shock and DUF1294 domain-containing protein</fullName>
    </submittedName>
</protein>
<dbReference type="PANTHER" id="PTHR12962">
    <property type="entry name" value="CALCIUM-REGULATED HEAT STABLE PROTEIN CRHSP-24-RELATED"/>
    <property type="match status" value="1"/>
</dbReference>
<dbReference type="CDD" id="cd04458">
    <property type="entry name" value="CSP_CDS"/>
    <property type="match status" value="1"/>
</dbReference>
<dbReference type="Gene3D" id="2.40.50.140">
    <property type="entry name" value="Nucleic acid-binding proteins"/>
    <property type="match status" value="1"/>
</dbReference>